<evidence type="ECO:0000313" key="2">
    <source>
        <dbReference type="EMBL" id="KAK3331360.1"/>
    </source>
</evidence>
<reference evidence="2" key="2">
    <citation type="submission" date="2023-06" db="EMBL/GenBank/DDBJ databases">
        <authorList>
            <consortium name="Lawrence Berkeley National Laboratory"/>
            <person name="Haridas S."/>
            <person name="Hensen N."/>
            <person name="Bonometti L."/>
            <person name="Westerberg I."/>
            <person name="Brannstrom I.O."/>
            <person name="Guillou S."/>
            <person name="Cros-Aarteil S."/>
            <person name="Calhoun S."/>
            <person name="Kuo A."/>
            <person name="Mondo S."/>
            <person name="Pangilinan J."/>
            <person name="Riley R."/>
            <person name="Labutti K."/>
            <person name="Andreopoulos B."/>
            <person name="Lipzen A."/>
            <person name="Chen C."/>
            <person name="Yanf M."/>
            <person name="Daum C."/>
            <person name="Ng V."/>
            <person name="Clum A."/>
            <person name="Steindorff A."/>
            <person name="Ohm R."/>
            <person name="Martin F."/>
            <person name="Silar P."/>
            <person name="Natvig D."/>
            <person name="Lalanne C."/>
            <person name="Gautier V."/>
            <person name="Ament-Velasquez S.L."/>
            <person name="Kruys A."/>
            <person name="Hutchinson M.I."/>
            <person name="Powell A.J."/>
            <person name="Barry K."/>
            <person name="Miller A.N."/>
            <person name="Grigoriev I.V."/>
            <person name="Debuchy R."/>
            <person name="Gladieux P."/>
            <person name="Thoren M.H."/>
            <person name="Johannesson H."/>
        </authorList>
    </citation>
    <scope>NUCLEOTIDE SEQUENCE</scope>
    <source>
        <strain evidence="2">CBS 118394</strain>
    </source>
</reference>
<feature type="compositionally biased region" description="Low complexity" evidence="1">
    <location>
        <begin position="16"/>
        <end position="38"/>
    </location>
</feature>
<feature type="compositionally biased region" description="Low complexity" evidence="1">
    <location>
        <begin position="67"/>
        <end position="77"/>
    </location>
</feature>
<gene>
    <name evidence="2" type="ORF">B0H66DRAFT_546392</name>
</gene>
<feature type="compositionally biased region" description="Basic and acidic residues" evidence="1">
    <location>
        <begin position="49"/>
        <end position="65"/>
    </location>
</feature>
<name>A0AAE0IUT1_9PEZI</name>
<dbReference type="Proteomes" id="UP001283341">
    <property type="component" value="Unassembled WGS sequence"/>
</dbReference>
<evidence type="ECO:0000313" key="3">
    <source>
        <dbReference type="Proteomes" id="UP001283341"/>
    </source>
</evidence>
<dbReference type="AlphaFoldDB" id="A0AAE0IUT1"/>
<accession>A0AAE0IUT1</accession>
<sequence>MTSTQIQNQKFRLRQLLRQQPYNRVHQPQQRQSQTVRQDPSKPSSSDAMSREPIRALVCDNDRGRPSRLLQSRASRSSTHRDSPGLAPWWKDYCEEQKEIRPGTGGENDPDDWRAVRSPYQM</sequence>
<proteinExistence type="predicted"/>
<comment type="caution">
    <text evidence="2">The sequence shown here is derived from an EMBL/GenBank/DDBJ whole genome shotgun (WGS) entry which is preliminary data.</text>
</comment>
<keyword evidence="3" id="KW-1185">Reference proteome</keyword>
<reference evidence="2" key="1">
    <citation type="journal article" date="2023" name="Mol. Phylogenet. Evol.">
        <title>Genome-scale phylogeny and comparative genomics of the fungal order Sordariales.</title>
        <authorList>
            <person name="Hensen N."/>
            <person name="Bonometti L."/>
            <person name="Westerberg I."/>
            <person name="Brannstrom I.O."/>
            <person name="Guillou S."/>
            <person name="Cros-Aarteil S."/>
            <person name="Calhoun S."/>
            <person name="Haridas S."/>
            <person name="Kuo A."/>
            <person name="Mondo S."/>
            <person name="Pangilinan J."/>
            <person name="Riley R."/>
            <person name="LaButti K."/>
            <person name="Andreopoulos B."/>
            <person name="Lipzen A."/>
            <person name="Chen C."/>
            <person name="Yan M."/>
            <person name="Daum C."/>
            <person name="Ng V."/>
            <person name="Clum A."/>
            <person name="Steindorff A."/>
            <person name="Ohm R.A."/>
            <person name="Martin F."/>
            <person name="Silar P."/>
            <person name="Natvig D.O."/>
            <person name="Lalanne C."/>
            <person name="Gautier V."/>
            <person name="Ament-Velasquez S.L."/>
            <person name="Kruys A."/>
            <person name="Hutchinson M.I."/>
            <person name="Powell A.J."/>
            <person name="Barry K."/>
            <person name="Miller A.N."/>
            <person name="Grigoriev I.V."/>
            <person name="Debuchy R."/>
            <person name="Gladieux P."/>
            <person name="Hiltunen Thoren M."/>
            <person name="Johannesson H."/>
        </authorList>
    </citation>
    <scope>NUCLEOTIDE SEQUENCE</scope>
    <source>
        <strain evidence="2">CBS 118394</strain>
    </source>
</reference>
<protein>
    <submittedName>
        <fullName evidence="2">Uncharacterized protein</fullName>
    </submittedName>
</protein>
<organism evidence="2 3">
    <name type="scientific">Apodospora peruviana</name>
    <dbReference type="NCBI Taxonomy" id="516989"/>
    <lineage>
        <taxon>Eukaryota</taxon>
        <taxon>Fungi</taxon>
        <taxon>Dikarya</taxon>
        <taxon>Ascomycota</taxon>
        <taxon>Pezizomycotina</taxon>
        <taxon>Sordariomycetes</taxon>
        <taxon>Sordariomycetidae</taxon>
        <taxon>Sordariales</taxon>
        <taxon>Lasiosphaeriaceae</taxon>
        <taxon>Apodospora</taxon>
    </lineage>
</organism>
<evidence type="ECO:0000256" key="1">
    <source>
        <dbReference type="SAM" id="MobiDB-lite"/>
    </source>
</evidence>
<feature type="region of interest" description="Disordered" evidence="1">
    <location>
        <begin position="16"/>
        <end position="122"/>
    </location>
</feature>
<dbReference type="EMBL" id="JAUEDM010000001">
    <property type="protein sequence ID" value="KAK3331360.1"/>
    <property type="molecule type" value="Genomic_DNA"/>
</dbReference>
<feature type="compositionally biased region" description="Basic and acidic residues" evidence="1">
    <location>
        <begin position="92"/>
        <end position="101"/>
    </location>
</feature>